<proteinExistence type="predicted"/>
<protein>
    <recommendedName>
        <fullName evidence="3">Lipoprotein</fullName>
    </recommendedName>
</protein>
<reference evidence="2" key="1">
    <citation type="journal article" date="2019" name="Int. J. Syst. Evol. Microbiol.">
        <title>The Global Catalogue of Microorganisms (GCM) 10K type strain sequencing project: providing services to taxonomists for standard genome sequencing and annotation.</title>
        <authorList>
            <consortium name="The Broad Institute Genomics Platform"/>
            <consortium name="The Broad Institute Genome Sequencing Center for Infectious Disease"/>
            <person name="Wu L."/>
            <person name="Ma J."/>
        </authorList>
    </citation>
    <scope>NUCLEOTIDE SEQUENCE [LARGE SCALE GENOMIC DNA]</scope>
    <source>
        <strain evidence="2">JCM 17525</strain>
    </source>
</reference>
<comment type="caution">
    <text evidence="1">The sequence shown here is derived from an EMBL/GenBank/DDBJ whole genome shotgun (WGS) entry which is preliminary data.</text>
</comment>
<evidence type="ECO:0008006" key="3">
    <source>
        <dbReference type="Google" id="ProtNLM"/>
    </source>
</evidence>
<sequence>MKNLFLILFVLFAFSCKSTKSNTKKNTKDYTLADIKNSSSLIQVGELKKHELATFKKYLKETFNKDLDSLKYLTISYLKSKNKCWYDNYSGIEKKSNIKRINKYKSEMNSDLLMAHYDYGYTSFYSHYDKSKIISTLFDKGKESCDFMLTINSDGVYLFKTSHFYTDVANAFTNELKSYE</sequence>
<dbReference type="EMBL" id="BAABBI010000005">
    <property type="protein sequence ID" value="GAA3790975.1"/>
    <property type="molecule type" value="Genomic_DNA"/>
</dbReference>
<gene>
    <name evidence="1" type="ORF">GCM10022271_24290</name>
</gene>
<organism evidence="1 2">
    <name type="scientific">Corallibacter vietnamensis</name>
    <dbReference type="NCBI Taxonomy" id="904130"/>
    <lineage>
        <taxon>Bacteria</taxon>
        <taxon>Pseudomonadati</taxon>
        <taxon>Bacteroidota</taxon>
        <taxon>Flavobacteriia</taxon>
        <taxon>Flavobacteriales</taxon>
        <taxon>Flavobacteriaceae</taxon>
        <taxon>Corallibacter</taxon>
    </lineage>
</organism>
<dbReference type="PROSITE" id="PS51257">
    <property type="entry name" value="PROKAR_LIPOPROTEIN"/>
    <property type="match status" value="1"/>
</dbReference>
<accession>A0ABP7HCF7</accession>
<name>A0ABP7HCF7_9FLAO</name>
<keyword evidence="2" id="KW-1185">Reference proteome</keyword>
<dbReference type="Proteomes" id="UP001501456">
    <property type="component" value="Unassembled WGS sequence"/>
</dbReference>
<dbReference type="RefSeq" id="WP_344730875.1">
    <property type="nucleotide sequence ID" value="NZ_BAABBI010000005.1"/>
</dbReference>
<evidence type="ECO:0000313" key="2">
    <source>
        <dbReference type="Proteomes" id="UP001501456"/>
    </source>
</evidence>
<evidence type="ECO:0000313" key="1">
    <source>
        <dbReference type="EMBL" id="GAA3790975.1"/>
    </source>
</evidence>